<dbReference type="Proteomes" id="UP000752696">
    <property type="component" value="Unassembled WGS sequence"/>
</dbReference>
<dbReference type="EMBL" id="CAJDYZ010013385">
    <property type="protein sequence ID" value="CAD1481057.1"/>
    <property type="molecule type" value="Genomic_DNA"/>
</dbReference>
<protein>
    <submittedName>
        <fullName evidence="1">Uncharacterized protein</fullName>
    </submittedName>
</protein>
<reference evidence="1" key="1">
    <citation type="submission" date="2020-07" db="EMBL/GenBank/DDBJ databases">
        <authorList>
            <person name="Nazaruddin N."/>
        </authorList>
    </citation>
    <scope>NUCLEOTIDE SEQUENCE</scope>
</reference>
<accession>A0A6V7HNP1</accession>
<dbReference type="OrthoDB" id="10598288at2759"/>
<gene>
    <name evidence="1" type="ORF">MHI_LOCUS978818</name>
</gene>
<comment type="caution">
    <text evidence="1">The sequence shown here is derived from an EMBL/GenBank/DDBJ whole genome shotgun (WGS) entry which is preliminary data.</text>
</comment>
<dbReference type="AlphaFoldDB" id="A0A6V7HNP1"/>
<evidence type="ECO:0000313" key="2">
    <source>
        <dbReference type="Proteomes" id="UP000752696"/>
    </source>
</evidence>
<organism evidence="1 2">
    <name type="scientific">Heterotrigona itama</name>
    <dbReference type="NCBI Taxonomy" id="395501"/>
    <lineage>
        <taxon>Eukaryota</taxon>
        <taxon>Metazoa</taxon>
        <taxon>Ecdysozoa</taxon>
        <taxon>Arthropoda</taxon>
        <taxon>Hexapoda</taxon>
        <taxon>Insecta</taxon>
        <taxon>Pterygota</taxon>
        <taxon>Neoptera</taxon>
        <taxon>Endopterygota</taxon>
        <taxon>Hymenoptera</taxon>
        <taxon>Apocrita</taxon>
        <taxon>Aculeata</taxon>
        <taxon>Apoidea</taxon>
        <taxon>Anthophila</taxon>
        <taxon>Apidae</taxon>
        <taxon>Heterotrigona</taxon>
    </lineage>
</organism>
<keyword evidence="2" id="KW-1185">Reference proteome</keyword>
<proteinExistence type="predicted"/>
<evidence type="ECO:0000313" key="1">
    <source>
        <dbReference type="EMBL" id="CAD1481057.1"/>
    </source>
</evidence>
<name>A0A6V7HNP1_9HYME</name>
<sequence>METERAREYVRYVCNSRLEKFTGTRRWIGSLVAGQANRCFALVPLAALIAELCPSRANCAWGRAQSAIRRTGLKACQSFRAGDSCQWKLSGVERPFRDEIGPLTWSSLTWLDCSNPFKLFHLGDKFHGPRRGDFVPG</sequence>